<gene>
    <name evidence="1" type="ORF">D5086_005107</name>
</gene>
<keyword evidence="2" id="KW-1185">Reference proteome</keyword>
<organism evidence="1 2">
    <name type="scientific">Populus alba</name>
    <name type="common">White poplar</name>
    <dbReference type="NCBI Taxonomy" id="43335"/>
    <lineage>
        <taxon>Eukaryota</taxon>
        <taxon>Viridiplantae</taxon>
        <taxon>Streptophyta</taxon>
        <taxon>Embryophyta</taxon>
        <taxon>Tracheophyta</taxon>
        <taxon>Spermatophyta</taxon>
        <taxon>Magnoliopsida</taxon>
        <taxon>eudicotyledons</taxon>
        <taxon>Gunneridae</taxon>
        <taxon>Pentapetalae</taxon>
        <taxon>rosids</taxon>
        <taxon>fabids</taxon>
        <taxon>Malpighiales</taxon>
        <taxon>Salicaceae</taxon>
        <taxon>Saliceae</taxon>
        <taxon>Populus</taxon>
    </lineage>
</organism>
<evidence type="ECO:0000313" key="2">
    <source>
        <dbReference type="Proteomes" id="UP000309997"/>
    </source>
</evidence>
<dbReference type="Proteomes" id="UP000309997">
    <property type="component" value="Unassembled WGS sequence"/>
</dbReference>
<name>A0ACC4CTG6_POPAL</name>
<accession>A0ACC4CTG6</accession>
<proteinExistence type="predicted"/>
<comment type="caution">
    <text evidence="1">The sequence shown here is derived from an EMBL/GenBank/DDBJ whole genome shotgun (WGS) entry which is preliminary data.</text>
</comment>
<dbReference type="EMBL" id="RCHU02000002">
    <property type="protein sequence ID" value="KAL3604248.1"/>
    <property type="molecule type" value="Genomic_DNA"/>
</dbReference>
<evidence type="ECO:0000313" key="1">
    <source>
        <dbReference type="EMBL" id="KAL3604248.1"/>
    </source>
</evidence>
<sequence length="81" mass="8844">MSQMSVDNNLPHFYTQDFVVPLRFFPALRVPHELAGRLDMAKKHNSPTRQTDGKVCNGTCSKKANQNVGGALSLSSLLSLG</sequence>
<reference evidence="1 2" key="1">
    <citation type="journal article" date="2024" name="Plant Biotechnol. J.">
        <title>Genome and CRISPR/Cas9 system of a widespread forest tree (Populus alba) in the world.</title>
        <authorList>
            <person name="Liu Y.J."/>
            <person name="Jiang P.F."/>
            <person name="Han X.M."/>
            <person name="Li X.Y."/>
            <person name="Wang H.M."/>
            <person name="Wang Y.J."/>
            <person name="Wang X.X."/>
            <person name="Zeng Q.Y."/>
        </authorList>
    </citation>
    <scope>NUCLEOTIDE SEQUENCE [LARGE SCALE GENOMIC DNA]</scope>
    <source>
        <strain evidence="2">cv. PAL-ZL1</strain>
    </source>
</reference>
<protein>
    <submittedName>
        <fullName evidence="1">Uncharacterized protein</fullName>
    </submittedName>
</protein>